<comment type="caution">
    <text evidence="1">The sequence shown here is derived from an EMBL/GenBank/DDBJ whole genome shotgun (WGS) entry which is preliminary data.</text>
</comment>
<dbReference type="Proteomes" id="UP000179037">
    <property type="component" value="Unassembled WGS sequence"/>
</dbReference>
<dbReference type="Pfam" id="PF14076">
    <property type="entry name" value="DUF4258"/>
    <property type="match status" value="1"/>
</dbReference>
<dbReference type="STRING" id="1817768.A3A87_10200"/>
<accession>A0A1F6TXI0</accession>
<sequence>MSETLETVKKLVAAGQVRISEHGYDEIAADGIYVRDILAGVGKATIVEDYPTFPKGRAVLVLQFDRDTQPIHVVWGIPKGLTSPAVVVTAYRPDPDRWDRTFTKRRGKDE</sequence>
<name>A0A1F6TXI0_9PROT</name>
<protein>
    <recommendedName>
        <fullName evidence="3">DUF4258 domain-containing protein</fullName>
    </recommendedName>
</protein>
<gene>
    <name evidence="1" type="ORF">A3A87_10200</name>
</gene>
<evidence type="ECO:0008006" key="3">
    <source>
        <dbReference type="Google" id="ProtNLM"/>
    </source>
</evidence>
<dbReference type="InterPro" id="IPR025354">
    <property type="entry name" value="DUF4258"/>
</dbReference>
<dbReference type="EMBL" id="MFTC01000089">
    <property type="protein sequence ID" value="OGI49779.1"/>
    <property type="molecule type" value="Genomic_DNA"/>
</dbReference>
<proteinExistence type="predicted"/>
<reference evidence="1 2" key="1">
    <citation type="journal article" date="2016" name="Nat. Commun.">
        <title>Thousands of microbial genomes shed light on interconnected biogeochemical processes in an aquifer system.</title>
        <authorList>
            <person name="Anantharaman K."/>
            <person name="Brown C.T."/>
            <person name="Hug L.A."/>
            <person name="Sharon I."/>
            <person name="Castelle C.J."/>
            <person name="Probst A.J."/>
            <person name="Thomas B.C."/>
            <person name="Singh A."/>
            <person name="Wilkins M.J."/>
            <person name="Karaoz U."/>
            <person name="Brodie E.L."/>
            <person name="Williams K.H."/>
            <person name="Hubbard S.S."/>
            <person name="Banfield J.F."/>
        </authorList>
    </citation>
    <scope>NUCLEOTIDE SEQUENCE [LARGE SCALE GENOMIC DNA]</scope>
</reference>
<organism evidence="1 2">
    <name type="scientific">Candidatus Muproteobacteria bacterium RIFCSPLOWO2_01_FULL_60_18</name>
    <dbReference type="NCBI Taxonomy" id="1817768"/>
    <lineage>
        <taxon>Bacteria</taxon>
        <taxon>Pseudomonadati</taxon>
        <taxon>Pseudomonadota</taxon>
        <taxon>Candidatus Muproteobacteria</taxon>
    </lineage>
</organism>
<evidence type="ECO:0000313" key="2">
    <source>
        <dbReference type="Proteomes" id="UP000179037"/>
    </source>
</evidence>
<evidence type="ECO:0000313" key="1">
    <source>
        <dbReference type="EMBL" id="OGI49779.1"/>
    </source>
</evidence>
<dbReference type="AlphaFoldDB" id="A0A1F6TXI0"/>